<evidence type="ECO:0000256" key="1">
    <source>
        <dbReference type="SAM" id="MobiDB-lite"/>
    </source>
</evidence>
<dbReference type="CDD" id="cd00161">
    <property type="entry name" value="beta-trefoil_Ricin-like"/>
    <property type="match status" value="1"/>
</dbReference>
<comment type="caution">
    <text evidence="3">The sequence shown here is derived from an EMBL/GenBank/DDBJ whole genome shotgun (WGS) entry which is preliminary data.</text>
</comment>
<dbReference type="InterPro" id="IPR000772">
    <property type="entry name" value="Ricin_B_lectin"/>
</dbReference>
<sequence length="345" mass="36020">MAVLALAGCGDDGGSGGQVVQIASTPSPSPTPTPTPTPSPTPTPAPAVDPYVLGTLRYSLASDIPADKLAGIRDAMEFAVAHTNVLGAFAGTVSVVYGSGTPTADASYQGQIRFGGAIGRRVALHELAHWFGSGSVGEWPGLVTNGRFTGPVANARIRAFDGAQAVLNADRMHFWPYGLNYDSEFAETQRNTQLVSAQRADMRLGVDETAAIAGVRRFHNRSGQLVLQGATTGATPTEEANAPASAKQQWRVTFADGFVTLTNAESGLAIEGTASGDNVAAVMAPASGATRQQWEMMPVGEGGWFLLRNRATGNCLDNIGNLAVGGAVRLWGCGFHPNQQWQLVR</sequence>
<name>A0A840F7D6_9SPHN</name>
<accession>A0A840F7D6</accession>
<dbReference type="AlphaFoldDB" id="A0A840F7D6"/>
<feature type="region of interest" description="Disordered" evidence="1">
    <location>
        <begin position="12"/>
        <end position="48"/>
    </location>
</feature>
<dbReference type="EMBL" id="JACIEV010000010">
    <property type="protein sequence ID" value="MBB4155173.1"/>
    <property type="molecule type" value="Genomic_DNA"/>
</dbReference>
<reference evidence="3 4" key="1">
    <citation type="submission" date="2020-08" db="EMBL/GenBank/DDBJ databases">
        <title>Genomic Encyclopedia of Type Strains, Phase IV (KMG-IV): sequencing the most valuable type-strain genomes for metagenomic binning, comparative biology and taxonomic classification.</title>
        <authorList>
            <person name="Goeker M."/>
        </authorList>
    </citation>
    <scope>NUCLEOTIDE SEQUENCE [LARGE SCALE GENOMIC DNA]</scope>
    <source>
        <strain evidence="3 4">YC6723</strain>
    </source>
</reference>
<dbReference type="Proteomes" id="UP000529795">
    <property type="component" value="Unassembled WGS sequence"/>
</dbReference>
<feature type="compositionally biased region" description="Pro residues" evidence="1">
    <location>
        <begin position="27"/>
        <end position="47"/>
    </location>
</feature>
<dbReference type="Pfam" id="PF14200">
    <property type="entry name" value="RicinB_lectin_2"/>
    <property type="match status" value="1"/>
</dbReference>
<evidence type="ECO:0000313" key="3">
    <source>
        <dbReference type="EMBL" id="MBB4155173.1"/>
    </source>
</evidence>
<evidence type="ECO:0000259" key="2">
    <source>
        <dbReference type="Pfam" id="PF14200"/>
    </source>
</evidence>
<feature type="domain" description="Ricin B lectin" evidence="2">
    <location>
        <begin position="247"/>
        <end position="331"/>
    </location>
</feature>
<keyword evidence="4" id="KW-1185">Reference proteome</keyword>
<organism evidence="3 4">
    <name type="scientific">Sphingomonas jinjuensis</name>
    <dbReference type="NCBI Taxonomy" id="535907"/>
    <lineage>
        <taxon>Bacteria</taxon>
        <taxon>Pseudomonadati</taxon>
        <taxon>Pseudomonadota</taxon>
        <taxon>Alphaproteobacteria</taxon>
        <taxon>Sphingomonadales</taxon>
        <taxon>Sphingomonadaceae</taxon>
        <taxon>Sphingomonas</taxon>
    </lineage>
</organism>
<proteinExistence type="predicted"/>
<protein>
    <recommendedName>
        <fullName evidence="2">Ricin B lectin domain-containing protein</fullName>
    </recommendedName>
</protein>
<dbReference type="Gene3D" id="2.80.10.50">
    <property type="match status" value="1"/>
</dbReference>
<gene>
    <name evidence="3" type="ORF">GGQ80_003091</name>
</gene>
<evidence type="ECO:0000313" key="4">
    <source>
        <dbReference type="Proteomes" id="UP000529795"/>
    </source>
</evidence>
<dbReference type="SUPFAM" id="SSF50370">
    <property type="entry name" value="Ricin B-like lectins"/>
    <property type="match status" value="1"/>
</dbReference>
<dbReference type="InterPro" id="IPR035992">
    <property type="entry name" value="Ricin_B-like_lectins"/>
</dbReference>
<dbReference type="PROSITE" id="PS50231">
    <property type="entry name" value="RICIN_B_LECTIN"/>
    <property type="match status" value="1"/>
</dbReference>